<feature type="chain" id="PRO_5025376586" description="Chemokine interleukin-8-like domain-containing protein" evidence="2">
    <location>
        <begin position="23"/>
        <end position="102"/>
    </location>
</feature>
<sequence length="102" mass="11210">MLPIRAVVVIALTVCLTANTSAGLYLFPSCPFLPFIDFRLPYSTIKGYSVQIDTEMCPINAIIFHTKKGKVCANPALKWVIDAIDQISEKFQLGSSVLQSNC</sequence>
<dbReference type="SUPFAM" id="SSF54117">
    <property type="entry name" value="Interleukin 8-like chemokines"/>
    <property type="match status" value="1"/>
</dbReference>
<dbReference type="InterPro" id="IPR001811">
    <property type="entry name" value="Chemokine_IL8-like_dom"/>
</dbReference>
<dbReference type="GO" id="GO:0005615">
    <property type="term" value="C:extracellular space"/>
    <property type="evidence" value="ECO:0007669"/>
    <property type="project" value="UniProtKB-KW"/>
</dbReference>
<dbReference type="InterPro" id="IPR036048">
    <property type="entry name" value="Interleukin_8-like_sf"/>
</dbReference>
<feature type="signal peptide" evidence="2">
    <location>
        <begin position="1"/>
        <end position="22"/>
    </location>
</feature>
<feature type="domain" description="Chemokine interleukin-8-like" evidence="3">
    <location>
        <begin position="27"/>
        <end position="87"/>
    </location>
</feature>
<evidence type="ECO:0000313" key="4">
    <source>
        <dbReference type="Ensembl" id="ENSONIP00000079689.1"/>
    </source>
</evidence>
<dbReference type="CDD" id="cd00169">
    <property type="entry name" value="Chemokine"/>
    <property type="match status" value="1"/>
</dbReference>
<dbReference type="PANTHER" id="PTHR12015:SF190">
    <property type="entry name" value="C-C MOTIF CHEMOKINE"/>
    <property type="match status" value="1"/>
</dbReference>
<reference evidence="4" key="2">
    <citation type="submission" date="2025-08" db="UniProtKB">
        <authorList>
            <consortium name="Ensembl"/>
        </authorList>
    </citation>
    <scope>IDENTIFICATION</scope>
</reference>
<dbReference type="OMA" id="QIDTEMC"/>
<dbReference type="Gene3D" id="2.40.50.40">
    <property type="match status" value="1"/>
</dbReference>
<dbReference type="SMART" id="SM00199">
    <property type="entry name" value="SCY"/>
    <property type="match status" value="1"/>
</dbReference>
<dbReference type="AlphaFoldDB" id="A0A669F6S8"/>
<keyword evidence="2" id="KW-0732">Signal</keyword>
<organism evidence="4 5">
    <name type="scientific">Oreochromis niloticus</name>
    <name type="common">Nile tilapia</name>
    <name type="synonym">Tilapia nilotica</name>
    <dbReference type="NCBI Taxonomy" id="8128"/>
    <lineage>
        <taxon>Eukaryota</taxon>
        <taxon>Metazoa</taxon>
        <taxon>Chordata</taxon>
        <taxon>Craniata</taxon>
        <taxon>Vertebrata</taxon>
        <taxon>Euteleostomi</taxon>
        <taxon>Actinopterygii</taxon>
        <taxon>Neopterygii</taxon>
        <taxon>Teleostei</taxon>
        <taxon>Neoteleostei</taxon>
        <taxon>Acanthomorphata</taxon>
        <taxon>Ovalentaria</taxon>
        <taxon>Cichlomorphae</taxon>
        <taxon>Cichliformes</taxon>
        <taxon>Cichlidae</taxon>
        <taxon>African cichlids</taxon>
        <taxon>Pseudocrenilabrinae</taxon>
        <taxon>Oreochromini</taxon>
        <taxon>Oreochromis</taxon>
    </lineage>
</organism>
<evidence type="ECO:0000256" key="1">
    <source>
        <dbReference type="ARBA" id="ARBA00022514"/>
    </source>
</evidence>
<dbReference type="PANTHER" id="PTHR12015">
    <property type="entry name" value="SMALL INDUCIBLE CYTOKINE A"/>
    <property type="match status" value="1"/>
</dbReference>
<keyword evidence="1" id="KW-0202">Cytokine</keyword>
<keyword evidence="5" id="KW-1185">Reference proteome</keyword>
<evidence type="ECO:0000256" key="2">
    <source>
        <dbReference type="SAM" id="SignalP"/>
    </source>
</evidence>
<evidence type="ECO:0000313" key="5">
    <source>
        <dbReference type="Proteomes" id="UP000005207"/>
    </source>
</evidence>
<dbReference type="Proteomes" id="UP000005207">
    <property type="component" value="Linkage group LG18"/>
</dbReference>
<reference evidence="4" key="3">
    <citation type="submission" date="2025-09" db="UniProtKB">
        <authorList>
            <consortium name="Ensembl"/>
        </authorList>
    </citation>
    <scope>IDENTIFICATION</scope>
</reference>
<reference evidence="5" key="1">
    <citation type="submission" date="2012-01" db="EMBL/GenBank/DDBJ databases">
        <title>The Genome Sequence of Oreochromis niloticus (Nile Tilapia).</title>
        <authorList>
            <consortium name="Broad Institute Genome Assembly Team"/>
            <consortium name="Broad Institute Sequencing Platform"/>
            <person name="Di Palma F."/>
            <person name="Johnson J."/>
            <person name="Lander E.S."/>
            <person name="Lindblad-Toh K."/>
        </authorList>
    </citation>
    <scope>NUCLEOTIDE SEQUENCE [LARGE SCALE GENOMIC DNA]</scope>
</reference>
<dbReference type="GO" id="GO:0006955">
    <property type="term" value="P:immune response"/>
    <property type="evidence" value="ECO:0007669"/>
    <property type="project" value="InterPro"/>
</dbReference>
<dbReference type="GO" id="GO:0008009">
    <property type="term" value="F:chemokine activity"/>
    <property type="evidence" value="ECO:0007669"/>
    <property type="project" value="InterPro"/>
</dbReference>
<dbReference type="Pfam" id="PF00048">
    <property type="entry name" value="IL8"/>
    <property type="match status" value="1"/>
</dbReference>
<evidence type="ECO:0000259" key="3">
    <source>
        <dbReference type="SMART" id="SM00199"/>
    </source>
</evidence>
<dbReference type="InterPro" id="IPR039809">
    <property type="entry name" value="Chemokine_b/g/d"/>
</dbReference>
<protein>
    <recommendedName>
        <fullName evidence="3">Chemokine interleukin-8-like domain-containing protein</fullName>
    </recommendedName>
</protein>
<dbReference type="GeneTree" id="ENSGT00940000177035"/>
<accession>A0A669F6S8</accession>
<name>A0A669F6S8_ORENI</name>
<dbReference type="FunCoup" id="A0A669F6S8">
    <property type="interactions" value="77"/>
</dbReference>
<dbReference type="Ensembl" id="ENSONIT00000081924.1">
    <property type="protein sequence ID" value="ENSONIP00000079689.1"/>
    <property type="gene ID" value="ENSONIG00000027494.1"/>
</dbReference>
<dbReference type="InParanoid" id="A0A669F6S8"/>
<proteinExistence type="predicted"/>